<proteinExistence type="predicted"/>
<keyword evidence="3" id="KW-1185">Reference proteome</keyword>
<evidence type="ECO:0000256" key="1">
    <source>
        <dbReference type="SAM" id="MobiDB-lite"/>
    </source>
</evidence>
<sequence length="265" mass="30430">MTYQHLPDADGYQSDQDSSHRHRTSDSDVPPAYALENPTPTTAPTPQKAASPSKENDKAPVQPEYSYTFSKYESNQEWGGMTLEIVPDPRTPEYERTSWAGAIRVRTQDVARLMREGFFWSAENILPEEGCMFHATGGEWRDMGFHYARTWTLADKSNGDNPRWVAQIDIITPFFELLPRFQVENLSRENVWTASAWNGLQQFVYQYDYHWPAYNYNCIYGDMPLQGWWPWPREDGSNPDVHVPDLAVYGGHTGAHRQPSGCVML</sequence>
<dbReference type="AlphaFoldDB" id="A0AAN6VNT3"/>
<comment type="caution">
    <text evidence="2">The sequence shown here is derived from an EMBL/GenBank/DDBJ whole genome shotgun (WGS) entry which is preliminary data.</text>
</comment>
<organism evidence="2 3">
    <name type="scientific">Chaetomidium leptoderma</name>
    <dbReference type="NCBI Taxonomy" id="669021"/>
    <lineage>
        <taxon>Eukaryota</taxon>
        <taxon>Fungi</taxon>
        <taxon>Dikarya</taxon>
        <taxon>Ascomycota</taxon>
        <taxon>Pezizomycotina</taxon>
        <taxon>Sordariomycetes</taxon>
        <taxon>Sordariomycetidae</taxon>
        <taxon>Sordariales</taxon>
        <taxon>Chaetomiaceae</taxon>
        <taxon>Chaetomidium</taxon>
    </lineage>
</organism>
<evidence type="ECO:0000313" key="3">
    <source>
        <dbReference type="Proteomes" id="UP001302745"/>
    </source>
</evidence>
<gene>
    <name evidence="2" type="ORF">C8A00DRAFT_14332</name>
</gene>
<feature type="region of interest" description="Disordered" evidence="1">
    <location>
        <begin position="1"/>
        <end position="62"/>
    </location>
</feature>
<reference evidence="2" key="1">
    <citation type="journal article" date="2023" name="Mol. Phylogenet. Evol.">
        <title>Genome-scale phylogeny and comparative genomics of the fungal order Sordariales.</title>
        <authorList>
            <person name="Hensen N."/>
            <person name="Bonometti L."/>
            <person name="Westerberg I."/>
            <person name="Brannstrom I.O."/>
            <person name="Guillou S."/>
            <person name="Cros-Aarteil S."/>
            <person name="Calhoun S."/>
            <person name="Haridas S."/>
            <person name="Kuo A."/>
            <person name="Mondo S."/>
            <person name="Pangilinan J."/>
            <person name="Riley R."/>
            <person name="LaButti K."/>
            <person name="Andreopoulos B."/>
            <person name="Lipzen A."/>
            <person name="Chen C."/>
            <person name="Yan M."/>
            <person name="Daum C."/>
            <person name="Ng V."/>
            <person name="Clum A."/>
            <person name="Steindorff A."/>
            <person name="Ohm R.A."/>
            <person name="Martin F."/>
            <person name="Silar P."/>
            <person name="Natvig D.O."/>
            <person name="Lalanne C."/>
            <person name="Gautier V."/>
            <person name="Ament-Velasquez S.L."/>
            <person name="Kruys A."/>
            <person name="Hutchinson M.I."/>
            <person name="Powell A.J."/>
            <person name="Barry K."/>
            <person name="Miller A.N."/>
            <person name="Grigoriev I.V."/>
            <person name="Debuchy R."/>
            <person name="Gladieux P."/>
            <person name="Hiltunen Thoren M."/>
            <person name="Johannesson H."/>
        </authorList>
    </citation>
    <scope>NUCLEOTIDE SEQUENCE</scope>
    <source>
        <strain evidence="2">CBS 538.74</strain>
    </source>
</reference>
<dbReference type="Proteomes" id="UP001302745">
    <property type="component" value="Unassembled WGS sequence"/>
</dbReference>
<reference evidence="2" key="2">
    <citation type="submission" date="2023-05" db="EMBL/GenBank/DDBJ databases">
        <authorList>
            <consortium name="Lawrence Berkeley National Laboratory"/>
            <person name="Steindorff A."/>
            <person name="Hensen N."/>
            <person name="Bonometti L."/>
            <person name="Westerberg I."/>
            <person name="Brannstrom I.O."/>
            <person name="Guillou S."/>
            <person name="Cros-Aarteil S."/>
            <person name="Calhoun S."/>
            <person name="Haridas S."/>
            <person name="Kuo A."/>
            <person name="Mondo S."/>
            <person name="Pangilinan J."/>
            <person name="Riley R."/>
            <person name="Labutti K."/>
            <person name="Andreopoulos B."/>
            <person name="Lipzen A."/>
            <person name="Chen C."/>
            <person name="Yanf M."/>
            <person name="Daum C."/>
            <person name="Ng V."/>
            <person name="Clum A."/>
            <person name="Ohm R."/>
            <person name="Martin F."/>
            <person name="Silar P."/>
            <person name="Natvig D."/>
            <person name="Lalanne C."/>
            <person name="Gautier V."/>
            <person name="Ament-Velasquez S.L."/>
            <person name="Kruys A."/>
            <person name="Hutchinson M.I."/>
            <person name="Powell A.J."/>
            <person name="Barry K."/>
            <person name="Miller A.N."/>
            <person name="Grigoriev I.V."/>
            <person name="Debuchy R."/>
            <person name="Gladieux P."/>
            <person name="Thoren M.H."/>
            <person name="Johannesson H."/>
        </authorList>
    </citation>
    <scope>NUCLEOTIDE SEQUENCE</scope>
    <source>
        <strain evidence="2">CBS 538.74</strain>
    </source>
</reference>
<accession>A0AAN6VNT3</accession>
<dbReference type="EMBL" id="MU856909">
    <property type="protein sequence ID" value="KAK4154564.1"/>
    <property type="molecule type" value="Genomic_DNA"/>
</dbReference>
<evidence type="ECO:0000313" key="2">
    <source>
        <dbReference type="EMBL" id="KAK4154564.1"/>
    </source>
</evidence>
<name>A0AAN6VNT3_9PEZI</name>
<protein>
    <submittedName>
        <fullName evidence="2">Uncharacterized protein</fullName>
    </submittedName>
</protein>